<dbReference type="Proteomes" id="UP001153334">
    <property type="component" value="Unassembled WGS sequence"/>
</dbReference>
<protein>
    <submittedName>
        <fullName evidence="1">Uncharacterized protein</fullName>
    </submittedName>
</protein>
<sequence>MAAAPKFDELALKYVLADTDEKDQHQAISEQAAQAIEESTNKRTTIGQWVASVYRWMQSSGEDDLISRAKALDFLASTLQVLSRRNDTLNADQTKLLVTFFCSLFENDHKAGVTASVKALKCLIVTKHFQPSFGSEILQSICKLGDDFKLQAPTTRLEIYRLFWSIFEIPAVVSDLEHRNLQGILRLFSYLTQTFSNALCRNYR</sequence>
<evidence type="ECO:0000313" key="2">
    <source>
        <dbReference type="Proteomes" id="UP001153334"/>
    </source>
</evidence>
<comment type="caution">
    <text evidence="1">The sequence shown here is derived from an EMBL/GenBank/DDBJ whole genome shotgun (WGS) entry which is preliminary data.</text>
</comment>
<dbReference type="EMBL" id="JAPESX010002503">
    <property type="protein sequence ID" value="KAJ8107532.1"/>
    <property type="molecule type" value="Genomic_DNA"/>
</dbReference>
<gene>
    <name evidence="1" type="ORF">ONZ43_g6705</name>
</gene>
<keyword evidence="2" id="KW-1185">Reference proteome</keyword>
<evidence type="ECO:0000313" key="1">
    <source>
        <dbReference type="EMBL" id="KAJ8107532.1"/>
    </source>
</evidence>
<name>A0ACC2HWU7_9PEZI</name>
<proteinExistence type="predicted"/>
<reference evidence="1" key="1">
    <citation type="submission" date="2022-11" db="EMBL/GenBank/DDBJ databases">
        <title>Genome Sequence of Nemania bipapillata.</title>
        <authorList>
            <person name="Buettner E."/>
        </authorList>
    </citation>
    <scope>NUCLEOTIDE SEQUENCE</scope>
    <source>
        <strain evidence="1">CP14</strain>
    </source>
</reference>
<accession>A0ACC2HWU7</accession>
<organism evidence="1 2">
    <name type="scientific">Nemania bipapillata</name>
    <dbReference type="NCBI Taxonomy" id="110536"/>
    <lineage>
        <taxon>Eukaryota</taxon>
        <taxon>Fungi</taxon>
        <taxon>Dikarya</taxon>
        <taxon>Ascomycota</taxon>
        <taxon>Pezizomycotina</taxon>
        <taxon>Sordariomycetes</taxon>
        <taxon>Xylariomycetidae</taxon>
        <taxon>Xylariales</taxon>
        <taxon>Xylariaceae</taxon>
        <taxon>Nemania</taxon>
    </lineage>
</organism>